<evidence type="ECO:0000313" key="5">
    <source>
        <dbReference type="Proteomes" id="UP000779233"/>
    </source>
</evidence>
<feature type="compositionally biased region" description="Polar residues" evidence="2">
    <location>
        <begin position="578"/>
        <end position="590"/>
    </location>
</feature>
<evidence type="ECO:0000313" key="4">
    <source>
        <dbReference type="EMBL" id="CAG9479106.1"/>
    </source>
</evidence>
<feature type="compositionally biased region" description="Polar residues" evidence="2">
    <location>
        <begin position="41"/>
        <end position="51"/>
    </location>
</feature>
<dbReference type="AlphaFoldDB" id="A0A8S4HC38"/>
<sequence length="998" mass="115378">MNFRRLSANLLVCWLVQIYVERKRPHCYGSKAKAPKLPPTKNDQNGDPSGLTNSVDSLVENILEVVHYLEDMNNYIIDFKKELQSKFEHLVQHDANLYESYEHNENILTQIYAYNENKLHRYSKYLENLKNVKLEMFNDTINNIQRENIYYVNFVYKNFLSKIDLLSDLNKKKLDKERRKNLRELNKYLEELKNKMMNMEQKFSQVIKEKSECIRSSNQENISRFETSATDYLNGNSNFDTFSSYVINDFLLNGKRINVLNYENNSFFKSNFLYFNFLHNYIKAKKNEKILNIYIYLKDPLIKEHELSYLNYYVIVDLHIVDVIVKNVELLAKAKGKSPSDFNDVLICVDNYTVKYNVLSSNIYLDLQPDIKNFFSSSNANKIDEKKIQDILAQLRKKNKANYENTIFADEYYRREAGGENPTGEKPTGEKKPTGGSGHPNLYLMKKNIFFDSKKEYYKKFLSFYTYEEIFRILCSDNSSCSLNILNSLDHVNKNTFILKSHLTVKSELKRFFQVNQSELLSSRRRTEEASVASELNEASEAVKPTQPGASPQLGVPGQAGASLQLGASPQLGVPGQTGASPQAGTTPTPNVCPVQKPNIFSPSSDMCPRPAGKNPQPVQCSQDNFINMSNVDDYLNTYYVSYHESFKVVKREQYYSILSHIFESYLSKADSPEMSGKFPHLRSRNNISINYLGMLPEIVKAYKTFKYCNSLYALGNTYIRKGTQEEMVAEAEAEVEAAGAGAGPDGEDDPEEEEEEEEENNGANANAEKGNPGEAGPLQPHSEITNEIAFLKRNNHKYMKLFQQHVEEEIKFINFFEVLIKKKVAVILEKNEFLKLYIFYGKKKLPNLPYTNLFFNCRTIIKIEVLRDVNTKQIIYSSRSFFLETLITLKEYKIKNESAYIIIETSDEKSSIKKRLKMEMLSRISPMSHINAYIISNNGRETVYHKGNVYQRSANDIKEVISDIRNDFLNIILPQYNMFDLFDSHIYIIICLKNENC</sequence>
<feature type="region of interest" description="Disordered" evidence="2">
    <location>
        <begin position="523"/>
        <end position="591"/>
    </location>
</feature>
<accession>A0A8S4HC38</accession>
<dbReference type="EMBL" id="CAJZCX010000009">
    <property type="protein sequence ID" value="CAG9479106.1"/>
    <property type="molecule type" value="Genomic_DNA"/>
</dbReference>
<evidence type="ECO:0000256" key="2">
    <source>
        <dbReference type="SAM" id="MobiDB-lite"/>
    </source>
</evidence>
<organism evidence="4 5">
    <name type="scientific">Plasmodium vivax</name>
    <name type="common">malaria parasite P. vivax</name>
    <dbReference type="NCBI Taxonomy" id="5855"/>
    <lineage>
        <taxon>Eukaryota</taxon>
        <taxon>Sar</taxon>
        <taxon>Alveolata</taxon>
        <taxon>Apicomplexa</taxon>
        <taxon>Aconoidasida</taxon>
        <taxon>Haemosporida</taxon>
        <taxon>Plasmodiidae</taxon>
        <taxon>Plasmodium</taxon>
        <taxon>Plasmodium (Plasmodium)</taxon>
    </lineage>
</organism>
<keyword evidence="1" id="KW-0175">Coiled coil</keyword>
<feature type="chain" id="PRO_5035940567" evidence="3">
    <location>
        <begin position="23"/>
        <end position="998"/>
    </location>
</feature>
<proteinExistence type="predicted"/>
<comment type="caution">
    <text evidence="4">The sequence shown here is derived from an EMBL/GenBank/DDBJ whole genome shotgun (WGS) entry which is preliminary data.</text>
</comment>
<feature type="coiled-coil region" evidence="1">
    <location>
        <begin position="171"/>
        <end position="209"/>
    </location>
</feature>
<feature type="compositionally biased region" description="Acidic residues" evidence="2">
    <location>
        <begin position="746"/>
        <end position="761"/>
    </location>
</feature>
<feature type="region of interest" description="Disordered" evidence="2">
    <location>
        <begin position="731"/>
        <end position="780"/>
    </location>
</feature>
<feature type="compositionally biased region" description="Low complexity" evidence="2">
    <location>
        <begin position="762"/>
        <end position="777"/>
    </location>
</feature>
<protein>
    <submittedName>
        <fullName evidence="4">(malaria parasite P. vivax) hypothetical protein</fullName>
    </submittedName>
</protein>
<reference evidence="4" key="1">
    <citation type="submission" date="2021-09" db="EMBL/GenBank/DDBJ databases">
        <authorList>
            <consortium name="Pathogen Informatics"/>
        </authorList>
    </citation>
    <scope>NUCLEOTIDE SEQUENCE</scope>
    <source>
        <strain evidence="4">PvW1</strain>
    </source>
</reference>
<dbReference type="Proteomes" id="UP000779233">
    <property type="component" value="Unassembled WGS sequence"/>
</dbReference>
<evidence type="ECO:0000256" key="1">
    <source>
        <dbReference type="SAM" id="Coils"/>
    </source>
</evidence>
<feature type="region of interest" description="Disordered" evidence="2">
    <location>
        <begin position="417"/>
        <end position="439"/>
    </location>
</feature>
<dbReference type="VEuPathDB" id="PlasmoDB:PVPAM_080034100"/>
<evidence type="ECO:0000256" key="3">
    <source>
        <dbReference type="SAM" id="SignalP"/>
    </source>
</evidence>
<keyword evidence="3" id="KW-0732">Signal</keyword>
<feature type="region of interest" description="Disordered" evidence="2">
    <location>
        <begin position="30"/>
        <end position="51"/>
    </location>
</feature>
<name>A0A8S4HC38_PLAVI</name>
<feature type="signal peptide" evidence="3">
    <location>
        <begin position="1"/>
        <end position="22"/>
    </location>
</feature>
<gene>
    <name evidence="4" type="ORF">PVW1_080027300</name>
</gene>